<evidence type="ECO:0000256" key="6">
    <source>
        <dbReference type="SAM" id="Phobius"/>
    </source>
</evidence>
<dbReference type="AlphaFoldDB" id="A0A4R2GP63"/>
<dbReference type="InterPro" id="IPR020846">
    <property type="entry name" value="MFS_dom"/>
</dbReference>
<feature type="domain" description="Major facilitator superfamily (MFS) profile" evidence="7">
    <location>
        <begin position="10"/>
        <end position="457"/>
    </location>
</feature>
<dbReference type="PANTHER" id="PTHR42718">
    <property type="entry name" value="MAJOR FACILITATOR SUPERFAMILY MULTIDRUG TRANSPORTER MFSC"/>
    <property type="match status" value="1"/>
</dbReference>
<feature type="transmembrane region" description="Helical" evidence="6">
    <location>
        <begin position="162"/>
        <end position="184"/>
    </location>
</feature>
<dbReference type="SUPFAM" id="SSF103473">
    <property type="entry name" value="MFS general substrate transporter"/>
    <property type="match status" value="1"/>
</dbReference>
<evidence type="ECO:0000313" key="8">
    <source>
        <dbReference type="EMBL" id="TCO10499.1"/>
    </source>
</evidence>
<dbReference type="FunFam" id="1.20.1250.20:FF:000503">
    <property type="entry name" value="Drug resistance transporter, EmrB/QacA subfamily"/>
    <property type="match status" value="1"/>
</dbReference>
<dbReference type="CDD" id="cd17321">
    <property type="entry name" value="MFS_MMR_MDR_like"/>
    <property type="match status" value="1"/>
</dbReference>
<keyword evidence="3 6" id="KW-0812">Transmembrane</keyword>
<feature type="transmembrane region" description="Helical" evidence="6">
    <location>
        <begin position="76"/>
        <end position="95"/>
    </location>
</feature>
<sequence>MSWNRTQKSALAIVTTTSFLGTFLISSVNIALPAIEEVFEMNALTLSWIITGFLLSSAILLLPLGRWADLTGIKRIYKTGATIFAISTVLCAFATSGEMLILLRVLKGVGGAMVMTTGAAILVSVFPASERGKALGITVAAVYMGLAMGPFAGGFLTQQLGWRSIFLISGILGLISVTITWLYLGKDAPVKEPRKINLKGSFIYAMSLSTLVIGSSAIPTIKGWMLLGVGLVLMALFIMIEKKVEFPVINIEMFTRNRLFAFSNLAALINYSATFAIVFLLSLYLQKIKELSPQEAGSILLAQPLVMAILSPLSGRLSDKIEPRYLATSGMGLCTLGLALFAFVGEQTSAGLIIFYLIIMGTGFALFSSPNLNTIMSSVEKHQYAIASGVSATMRVVGQMVSMTLVTLFFAIYIGQARISEVPSEQFINGMSAAFMAFAIICFIGMWFSFYRGKMRN</sequence>
<evidence type="ECO:0000256" key="2">
    <source>
        <dbReference type="ARBA" id="ARBA00022448"/>
    </source>
</evidence>
<feature type="transmembrane region" description="Helical" evidence="6">
    <location>
        <begin position="43"/>
        <end position="64"/>
    </location>
</feature>
<reference evidence="8 9" key="1">
    <citation type="submission" date="2019-03" db="EMBL/GenBank/DDBJ databases">
        <title>Genomic Encyclopedia of Type Strains, Phase IV (KMG-IV): sequencing the most valuable type-strain genomes for metagenomic binning, comparative biology and taxonomic classification.</title>
        <authorList>
            <person name="Goeker M."/>
        </authorList>
    </citation>
    <scope>NUCLEOTIDE SEQUENCE [LARGE SCALE GENOMIC DNA]</scope>
    <source>
        <strain evidence="8 9">DSM 24179</strain>
    </source>
</reference>
<evidence type="ECO:0000256" key="4">
    <source>
        <dbReference type="ARBA" id="ARBA00022989"/>
    </source>
</evidence>
<comment type="caution">
    <text evidence="8">The sequence shown here is derived from an EMBL/GenBank/DDBJ whole genome shotgun (WGS) entry which is preliminary data.</text>
</comment>
<dbReference type="RefSeq" id="WP_132431046.1">
    <property type="nucleotide sequence ID" value="NZ_SLWK01000001.1"/>
</dbReference>
<keyword evidence="4 6" id="KW-1133">Transmembrane helix</keyword>
<gene>
    <name evidence="8" type="ORF">EV194_101129</name>
</gene>
<organism evidence="8 9">
    <name type="scientific">Natronoflexus pectinivorans</name>
    <dbReference type="NCBI Taxonomy" id="682526"/>
    <lineage>
        <taxon>Bacteria</taxon>
        <taxon>Pseudomonadati</taxon>
        <taxon>Bacteroidota</taxon>
        <taxon>Bacteroidia</taxon>
        <taxon>Marinilabiliales</taxon>
        <taxon>Marinilabiliaceae</taxon>
        <taxon>Natronoflexus</taxon>
    </lineage>
</organism>
<feature type="transmembrane region" description="Helical" evidence="6">
    <location>
        <begin position="261"/>
        <end position="284"/>
    </location>
</feature>
<dbReference type="Proteomes" id="UP000295221">
    <property type="component" value="Unassembled WGS sequence"/>
</dbReference>
<dbReference type="PANTHER" id="PTHR42718:SF9">
    <property type="entry name" value="MAJOR FACILITATOR SUPERFAMILY MULTIDRUG TRANSPORTER MFSC"/>
    <property type="match status" value="1"/>
</dbReference>
<evidence type="ECO:0000256" key="5">
    <source>
        <dbReference type="ARBA" id="ARBA00023136"/>
    </source>
</evidence>
<feature type="transmembrane region" description="Helical" evidence="6">
    <location>
        <begin position="101"/>
        <end position="123"/>
    </location>
</feature>
<feature type="transmembrane region" description="Helical" evidence="6">
    <location>
        <begin position="396"/>
        <end position="415"/>
    </location>
</feature>
<dbReference type="GO" id="GO:0016020">
    <property type="term" value="C:membrane"/>
    <property type="evidence" value="ECO:0007669"/>
    <property type="project" value="UniProtKB-SubCell"/>
</dbReference>
<dbReference type="Gene3D" id="1.20.1250.20">
    <property type="entry name" value="MFS general substrate transporter like domains"/>
    <property type="match status" value="1"/>
</dbReference>
<evidence type="ECO:0000259" key="7">
    <source>
        <dbReference type="PROSITE" id="PS50850"/>
    </source>
</evidence>
<dbReference type="PROSITE" id="PS50850">
    <property type="entry name" value="MFS"/>
    <property type="match status" value="1"/>
</dbReference>
<dbReference type="Gene3D" id="1.20.1720.10">
    <property type="entry name" value="Multidrug resistance protein D"/>
    <property type="match status" value="1"/>
</dbReference>
<feature type="transmembrane region" description="Helical" evidence="6">
    <location>
        <begin position="427"/>
        <end position="451"/>
    </location>
</feature>
<feature type="transmembrane region" description="Helical" evidence="6">
    <location>
        <begin position="196"/>
        <end position="218"/>
    </location>
</feature>
<evidence type="ECO:0000256" key="3">
    <source>
        <dbReference type="ARBA" id="ARBA00022692"/>
    </source>
</evidence>
<name>A0A4R2GP63_9BACT</name>
<feature type="transmembrane region" description="Helical" evidence="6">
    <location>
        <begin position="325"/>
        <end position="344"/>
    </location>
</feature>
<accession>A0A4R2GP63</accession>
<dbReference type="InterPro" id="IPR011701">
    <property type="entry name" value="MFS"/>
</dbReference>
<keyword evidence="9" id="KW-1185">Reference proteome</keyword>
<proteinExistence type="predicted"/>
<feature type="transmembrane region" description="Helical" evidence="6">
    <location>
        <begin position="224"/>
        <end position="240"/>
    </location>
</feature>
<dbReference type="InterPro" id="IPR036259">
    <property type="entry name" value="MFS_trans_sf"/>
</dbReference>
<keyword evidence="2" id="KW-0813">Transport</keyword>
<feature type="transmembrane region" description="Helical" evidence="6">
    <location>
        <begin position="296"/>
        <end position="313"/>
    </location>
</feature>
<dbReference type="OrthoDB" id="9807274at2"/>
<feature type="transmembrane region" description="Helical" evidence="6">
    <location>
        <begin position="135"/>
        <end position="156"/>
    </location>
</feature>
<feature type="transmembrane region" description="Helical" evidence="6">
    <location>
        <begin position="350"/>
        <end position="367"/>
    </location>
</feature>
<keyword evidence="5 6" id="KW-0472">Membrane</keyword>
<dbReference type="GO" id="GO:0022857">
    <property type="term" value="F:transmembrane transporter activity"/>
    <property type="evidence" value="ECO:0007669"/>
    <property type="project" value="InterPro"/>
</dbReference>
<evidence type="ECO:0000256" key="1">
    <source>
        <dbReference type="ARBA" id="ARBA00004141"/>
    </source>
</evidence>
<protein>
    <submittedName>
        <fullName evidence="8">EmrB/QacA subfamily drug resistance transporter</fullName>
    </submittedName>
</protein>
<dbReference type="Pfam" id="PF07690">
    <property type="entry name" value="MFS_1"/>
    <property type="match status" value="1"/>
</dbReference>
<dbReference type="EMBL" id="SLWK01000001">
    <property type="protein sequence ID" value="TCO10499.1"/>
    <property type="molecule type" value="Genomic_DNA"/>
</dbReference>
<evidence type="ECO:0000313" key="9">
    <source>
        <dbReference type="Proteomes" id="UP000295221"/>
    </source>
</evidence>
<comment type="subcellular location">
    <subcellularLocation>
        <location evidence="1">Membrane</location>
        <topology evidence="1">Multi-pass membrane protein</topology>
    </subcellularLocation>
</comment>